<organism evidence="1 2">
    <name type="scientific">Pyrobaculum oguniense (strain DSM 13380 / JCM 10595 / TE7)</name>
    <dbReference type="NCBI Taxonomy" id="698757"/>
    <lineage>
        <taxon>Archaea</taxon>
        <taxon>Thermoproteota</taxon>
        <taxon>Thermoprotei</taxon>
        <taxon>Thermoproteales</taxon>
        <taxon>Thermoproteaceae</taxon>
        <taxon>Pyrobaculum</taxon>
    </lineage>
</organism>
<accession>H6QAE0</accession>
<dbReference type="EMBL" id="CP003316">
    <property type="protein sequence ID" value="AFA39341.1"/>
    <property type="molecule type" value="Genomic_DNA"/>
</dbReference>
<gene>
    <name evidence="1" type="ordered locus">Pogu_1314</name>
</gene>
<dbReference type="KEGG" id="pog:Pogu_1314"/>
<keyword evidence="2" id="KW-1185">Reference proteome</keyword>
<evidence type="ECO:0000313" key="1">
    <source>
        <dbReference type="EMBL" id="AFA39341.1"/>
    </source>
</evidence>
<name>H6QAE0_PYROT</name>
<sequence>MKTSCHYFVQYLTLINARIASNADPGYLQKLYLRRLNNSQKYAMPFYIKTARFGLAIVAIHLVGTVTL</sequence>
<dbReference type="HOGENOM" id="CLU_2784269_0_0_2"/>
<reference evidence="1 2" key="1">
    <citation type="journal article" date="2012" name="Stand. Genomic Sci.">
        <title>Complete genome sequence of Pyrobaculum oguniense.</title>
        <authorList>
            <person name="Bernick D.L."/>
            <person name="Karplus K."/>
            <person name="Lui L.M."/>
            <person name="Coker J.K."/>
            <person name="Murphy J.N."/>
            <person name="Chan P.P."/>
            <person name="Cozen A.E."/>
            <person name="Lowe T.M."/>
        </authorList>
    </citation>
    <scope>NUCLEOTIDE SEQUENCE [LARGE SCALE GENOMIC DNA]</scope>
    <source>
        <strain evidence="1 2">TE7</strain>
    </source>
</reference>
<dbReference type="AlphaFoldDB" id="H6QAE0"/>
<proteinExistence type="predicted"/>
<dbReference type="Proteomes" id="UP000009062">
    <property type="component" value="Chromosome"/>
</dbReference>
<protein>
    <submittedName>
        <fullName evidence="1">Uncharacterized protein</fullName>
    </submittedName>
</protein>
<evidence type="ECO:0000313" key="2">
    <source>
        <dbReference type="Proteomes" id="UP000009062"/>
    </source>
</evidence>